<dbReference type="EMBL" id="JAIPUX010000439">
    <property type="protein sequence ID" value="KAH0630631.1"/>
    <property type="molecule type" value="Genomic_DNA"/>
</dbReference>
<name>A0ABQ7TM64_PHRPL</name>
<keyword evidence="5" id="KW-1185">Reference proteome</keyword>
<evidence type="ECO:0000259" key="3">
    <source>
        <dbReference type="PROSITE" id="PS50804"/>
    </source>
</evidence>
<feature type="domain" description="SCAN box" evidence="3">
    <location>
        <begin position="58"/>
        <end position="135"/>
    </location>
</feature>
<dbReference type="Proteomes" id="UP000826234">
    <property type="component" value="Unassembled WGS sequence"/>
</dbReference>
<dbReference type="InterPro" id="IPR038269">
    <property type="entry name" value="SCAN_sf"/>
</dbReference>
<dbReference type="PANTHER" id="PTHR45935">
    <property type="entry name" value="PROTEIN ZBED8-RELATED"/>
    <property type="match status" value="1"/>
</dbReference>
<keyword evidence="1" id="KW-0539">Nucleus</keyword>
<comment type="caution">
    <text evidence="4">The sequence shown here is derived from an EMBL/GenBank/DDBJ whole genome shotgun (WGS) entry which is preliminary data.</text>
</comment>
<feature type="region of interest" description="Disordered" evidence="2">
    <location>
        <begin position="1"/>
        <end position="41"/>
    </location>
</feature>
<dbReference type="SUPFAM" id="SSF47353">
    <property type="entry name" value="Retrovirus capsid dimerization domain-like"/>
    <property type="match status" value="1"/>
</dbReference>
<dbReference type="PANTHER" id="PTHR45935:SF15">
    <property type="entry name" value="SCAN BOX DOMAIN-CONTAINING PROTEIN"/>
    <property type="match status" value="1"/>
</dbReference>
<protein>
    <recommendedName>
        <fullName evidence="3">SCAN box domain-containing protein</fullName>
    </recommendedName>
</protein>
<dbReference type="Pfam" id="PF02023">
    <property type="entry name" value="SCAN"/>
    <property type="match status" value="1"/>
</dbReference>
<evidence type="ECO:0000256" key="1">
    <source>
        <dbReference type="ARBA" id="ARBA00023242"/>
    </source>
</evidence>
<dbReference type="InterPro" id="IPR003309">
    <property type="entry name" value="SCAN_dom"/>
</dbReference>
<organism evidence="4 5">
    <name type="scientific">Phrynosoma platyrhinos</name>
    <name type="common">Desert horned lizard</name>
    <dbReference type="NCBI Taxonomy" id="52577"/>
    <lineage>
        <taxon>Eukaryota</taxon>
        <taxon>Metazoa</taxon>
        <taxon>Chordata</taxon>
        <taxon>Craniata</taxon>
        <taxon>Vertebrata</taxon>
        <taxon>Euteleostomi</taxon>
        <taxon>Lepidosauria</taxon>
        <taxon>Squamata</taxon>
        <taxon>Bifurcata</taxon>
        <taxon>Unidentata</taxon>
        <taxon>Episquamata</taxon>
        <taxon>Toxicofera</taxon>
        <taxon>Iguania</taxon>
        <taxon>Phrynosomatidae</taxon>
        <taxon>Phrynosomatinae</taxon>
        <taxon>Phrynosoma</taxon>
    </lineage>
</organism>
<accession>A0ABQ7TM64</accession>
<dbReference type="CDD" id="cd07936">
    <property type="entry name" value="SCAN"/>
    <property type="match status" value="1"/>
</dbReference>
<reference evidence="4 5" key="1">
    <citation type="journal article" date="2022" name="Gigascience">
        <title>A chromosome-level genome assembly and annotation of the desert horned lizard, Phrynosoma platyrhinos, provides insight into chromosomal rearrangements among reptiles.</title>
        <authorList>
            <person name="Koochekian N."/>
            <person name="Ascanio A."/>
            <person name="Farleigh K."/>
            <person name="Card D.C."/>
            <person name="Schield D.R."/>
            <person name="Castoe T.A."/>
            <person name="Jezkova T."/>
        </authorList>
    </citation>
    <scope>NUCLEOTIDE SEQUENCE [LARGE SCALE GENOMIC DNA]</scope>
    <source>
        <strain evidence="4">NK-2021</strain>
    </source>
</reference>
<dbReference type="PROSITE" id="PS50804">
    <property type="entry name" value="SCAN_BOX"/>
    <property type="match status" value="1"/>
</dbReference>
<dbReference type="InterPro" id="IPR050916">
    <property type="entry name" value="SCAN-C2H2_zinc_finger"/>
</dbReference>
<dbReference type="SMART" id="SM00431">
    <property type="entry name" value="SCAN"/>
    <property type="match status" value="1"/>
</dbReference>
<evidence type="ECO:0000256" key="2">
    <source>
        <dbReference type="SAM" id="MobiDB-lite"/>
    </source>
</evidence>
<evidence type="ECO:0000313" key="5">
    <source>
        <dbReference type="Proteomes" id="UP000826234"/>
    </source>
</evidence>
<evidence type="ECO:0000313" key="4">
    <source>
        <dbReference type="EMBL" id="KAH0630631.1"/>
    </source>
</evidence>
<proteinExistence type="predicted"/>
<sequence>MESAGEHHSEMKKQESPRLKLRNVPPTVQPGGKGESCKRGTMQKHLGEDPLRSEVQCQHFRQFCYKEAEGPRDLCHQLYNLCHWWLKPERHTKAQMLDLVILEQFLSVLPPEMESWVRECEPETSSQAVALSEGFLLSQAEEKKEEEQQEMFLEEATDFPETDKCPSDSGCRVQSKSMMQEGRKYAISLVLTSFSPFKVMSRTLKMKKNQGYLCYKERVLKFTEGLMQTDCTQENKNGLAFPSNLANLLPERECDRREKDFFI</sequence>
<gene>
    <name evidence="4" type="ORF">JD844_013872</name>
</gene>
<dbReference type="Gene3D" id="1.10.4020.10">
    <property type="entry name" value="DNA breaking-rejoining enzymes"/>
    <property type="match status" value="1"/>
</dbReference>
<feature type="compositionally biased region" description="Basic and acidic residues" evidence="2">
    <location>
        <begin position="1"/>
        <end position="18"/>
    </location>
</feature>